<evidence type="ECO:0000313" key="3">
    <source>
        <dbReference type="Proteomes" id="UP000051576"/>
    </source>
</evidence>
<protein>
    <recommendedName>
        <fullName evidence="1">Serine aminopeptidase S33 domain-containing protein</fullName>
    </recommendedName>
</protein>
<evidence type="ECO:0000313" key="2">
    <source>
        <dbReference type="EMBL" id="KRM88652.1"/>
    </source>
</evidence>
<dbReference type="PRINTS" id="PR00111">
    <property type="entry name" value="ABHYDROLASE"/>
</dbReference>
<accession>A0A0R2CK76</accession>
<dbReference type="PANTHER" id="PTHR43265:SF1">
    <property type="entry name" value="ESTERASE ESTD"/>
    <property type="match status" value="1"/>
</dbReference>
<dbReference type="PANTHER" id="PTHR43265">
    <property type="entry name" value="ESTERASE ESTD"/>
    <property type="match status" value="1"/>
</dbReference>
<dbReference type="EMBL" id="AYYX01000026">
    <property type="protein sequence ID" value="KRM88652.1"/>
    <property type="molecule type" value="Genomic_DNA"/>
</dbReference>
<comment type="caution">
    <text evidence="2">The sequence shown here is derived from an EMBL/GenBank/DDBJ whole genome shotgun (WGS) entry which is preliminary data.</text>
</comment>
<dbReference type="InterPro" id="IPR053145">
    <property type="entry name" value="AB_hydrolase_Est10"/>
</dbReference>
<organism evidence="2 3">
    <name type="scientific">Liquorilactobacillus vini DSM 20605</name>
    <dbReference type="NCBI Taxonomy" id="1133569"/>
    <lineage>
        <taxon>Bacteria</taxon>
        <taxon>Bacillati</taxon>
        <taxon>Bacillota</taxon>
        <taxon>Bacilli</taxon>
        <taxon>Lactobacillales</taxon>
        <taxon>Lactobacillaceae</taxon>
        <taxon>Liquorilactobacillus</taxon>
    </lineage>
</organism>
<feature type="domain" description="Serine aminopeptidase S33" evidence="1">
    <location>
        <begin position="32"/>
        <end position="158"/>
    </location>
</feature>
<dbReference type="PATRIC" id="fig|1133569.4.peg.1085"/>
<dbReference type="InterPro" id="IPR022742">
    <property type="entry name" value="Hydrolase_4"/>
</dbReference>
<sequence>MEKKGLRQMKIAFKRDGLTLRGDLIIPSAAAANLVILLHGFASDMGYNSDSLIYQLAKHFNQAGLATLRFDFNGHGKSDGSFENMTVFNEIADAKAALDYVRNIPQIKEIMLLGHSQGGVVASMLAGYYPDLIQKLALLAPAASLKTDAQKGVLQGATYDPKHIPDLLTTIKEKQVGGFYLRIAQSLPIFEVSQNFQKPVCLIHGTNDQVVSPTVAKTYDKVYPNSTVNLLPGADHGLTGKIRPKVLELTTDFFKTDLV</sequence>
<dbReference type="STRING" id="1133569.FD21_GL000965"/>
<evidence type="ECO:0000259" key="1">
    <source>
        <dbReference type="Pfam" id="PF12146"/>
    </source>
</evidence>
<dbReference type="Pfam" id="PF12146">
    <property type="entry name" value="Hydrolase_4"/>
    <property type="match status" value="1"/>
</dbReference>
<dbReference type="SUPFAM" id="SSF53474">
    <property type="entry name" value="alpha/beta-Hydrolases"/>
    <property type="match status" value="1"/>
</dbReference>
<dbReference type="eggNOG" id="COG1073">
    <property type="taxonomic scope" value="Bacteria"/>
</dbReference>
<proteinExistence type="predicted"/>
<keyword evidence="3" id="KW-1185">Reference proteome</keyword>
<dbReference type="GO" id="GO:0052689">
    <property type="term" value="F:carboxylic ester hydrolase activity"/>
    <property type="evidence" value="ECO:0007669"/>
    <property type="project" value="TreeGrafter"/>
</dbReference>
<gene>
    <name evidence="2" type="ORF">FD21_GL000965</name>
</gene>
<name>A0A0R2CK76_9LACO</name>
<dbReference type="AlphaFoldDB" id="A0A0R2CK76"/>
<dbReference type="InterPro" id="IPR029058">
    <property type="entry name" value="AB_hydrolase_fold"/>
</dbReference>
<reference evidence="2 3" key="1">
    <citation type="journal article" date="2015" name="Genome Announc.">
        <title>Expanding the biotechnology potential of lactobacilli through comparative genomics of 213 strains and associated genera.</title>
        <authorList>
            <person name="Sun Z."/>
            <person name="Harris H.M."/>
            <person name="McCann A."/>
            <person name="Guo C."/>
            <person name="Argimon S."/>
            <person name="Zhang W."/>
            <person name="Yang X."/>
            <person name="Jeffery I.B."/>
            <person name="Cooney J.C."/>
            <person name="Kagawa T.F."/>
            <person name="Liu W."/>
            <person name="Song Y."/>
            <person name="Salvetti E."/>
            <person name="Wrobel A."/>
            <person name="Rasinkangas P."/>
            <person name="Parkhill J."/>
            <person name="Rea M.C."/>
            <person name="O'Sullivan O."/>
            <person name="Ritari J."/>
            <person name="Douillard F.P."/>
            <person name="Paul Ross R."/>
            <person name="Yang R."/>
            <person name="Briner A.E."/>
            <person name="Felis G.E."/>
            <person name="de Vos W.M."/>
            <person name="Barrangou R."/>
            <person name="Klaenhammer T.R."/>
            <person name="Caufield P.W."/>
            <person name="Cui Y."/>
            <person name="Zhang H."/>
            <person name="O'Toole P.W."/>
        </authorList>
    </citation>
    <scope>NUCLEOTIDE SEQUENCE [LARGE SCALE GENOMIC DNA]</scope>
    <source>
        <strain evidence="2 3">DSM 20605</strain>
    </source>
</reference>
<dbReference type="InterPro" id="IPR000073">
    <property type="entry name" value="AB_hydrolase_1"/>
</dbReference>
<dbReference type="Proteomes" id="UP000051576">
    <property type="component" value="Unassembled WGS sequence"/>
</dbReference>
<dbReference type="Gene3D" id="3.40.50.1820">
    <property type="entry name" value="alpha/beta hydrolase"/>
    <property type="match status" value="1"/>
</dbReference>